<accession>A0AAV8W7A1</accession>
<proteinExistence type="predicted"/>
<evidence type="ECO:0000313" key="5">
    <source>
        <dbReference type="Proteomes" id="UP001159042"/>
    </source>
</evidence>
<feature type="domain" description="ZAD" evidence="3">
    <location>
        <begin position="9"/>
        <end position="84"/>
    </location>
</feature>
<evidence type="ECO:0000313" key="4">
    <source>
        <dbReference type="EMBL" id="KAJ8922303.1"/>
    </source>
</evidence>
<feature type="region of interest" description="Disordered" evidence="2">
    <location>
        <begin position="142"/>
        <end position="231"/>
    </location>
</feature>
<dbReference type="AlphaFoldDB" id="A0AAV8W7A1"/>
<feature type="binding site" evidence="1">
    <location>
        <position position="14"/>
    </location>
    <ligand>
        <name>Zn(2+)</name>
        <dbReference type="ChEBI" id="CHEBI:29105"/>
    </ligand>
</feature>
<comment type="caution">
    <text evidence="4">The sequence shown here is derived from an EMBL/GenBank/DDBJ whole genome shotgun (WGS) entry which is preliminary data.</text>
</comment>
<feature type="binding site" evidence="1">
    <location>
        <position position="60"/>
    </location>
    <ligand>
        <name>Zn(2+)</name>
        <dbReference type="ChEBI" id="CHEBI:29105"/>
    </ligand>
</feature>
<dbReference type="InterPro" id="IPR012934">
    <property type="entry name" value="Znf_AD"/>
</dbReference>
<dbReference type="PANTHER" id="PTHR39942">
    <property type="entry name" value="BCDNA.LD26519-RELATED"/>
    <property type="match status" value="1"/>
</dbReference>
<feature type="binding site" evidence="1">
    <location>
        <position position="11"/>
    </location>
    <ligand>
        <name>Zn(2+)</name>
        <dbReference type="ChEBI" id="CHEBI:29105"/>
    </ligand>
</feature>
<feature type="binding site" evidence="1">
    <location>
        <position position="57"/>
    </location>
    <ligand>
        <name>Zn(2+)</name>
        <dbReference type="ChEBI" id="CHEBI:29105"/>
    </ligand>
</feature>
<dbReference type="Pfam" id="PF07776">
    <property type="entry name" value="zf-AD"/>
    <property type="match status" value="1"/>
</dbReference>
<gene>
    <name evidence="4" type="ORF">NQ315_004245</name>
</gene>
<dbReference type="GO" id="GO:0005634">
    <property type="term" value="C:nucleus"/>
    <property type="evidence" value="ECO:0007669"/>
    <property type="project" value="InterPro"/>
</dbReference>
<reference evidence="4 5" key="1">
    <citation type="journal article" date="2023" name="Insect Mol. Biol.">
        <title>Genome sequencing provides insights into the evolution of gene families encoding plant cell wall-degrading enzymes in longhorned beetles.</title>
        <authorList>
            <person name="Shin N.R."/>
            <person name="Okamura Y."/>
            <person name="Kirsch R."/>
            <person name="Pauchet Y."/>
        </authorList>
    </citation>
    <scope>NUCLEOTIDE SEQUENCE [LARGE SCALE GENOMIC DNA]</scope>
    <source>
        <strain evidence="4">EAD_L_NR</strain>
    </source>
</reference>
<keyword evidence="1" id="KW-0862">Zinc</keyword>
<feature type="compositionally biased region" description="Acidic residues" evidence="2">
    <location>
        <begin position="192"/>
        <end position="201"/>
    </location>
</feature>
<feature type="compositionally biased region" description="Acidic residues" evidence="2">
    <location>
        <begin position="175"/>
        <end position="184"/>
    </location>
</feature>
<dbReference type="Proteomes" id="UP001159042">
    <property type="component" value="Unassembled WGS sequence"/>
</dbReference>
<dbReference type="Gene3D" id="3.40.1800.20">
    <property type="match status" value="1"/>
</dbReference>
<dbReference type="GO" id="GO:0008270">
    <property type="term" value="F:zinc ion binding"/>
    <property type="evidence" value="ECO:0007669"/>
    <property type="project" value="UniProtKB-UniRule"/>
</dbReference>
<dbReference type="SUPFAM" id="SSF57716">
    <property type="entry name" value="Glucocorticoid receptor-like (DNA-binding domain)"/>
    <property type="match status" value="1"/>
</dbReference>
<dbReference type="EMBL" id="JANEYG010000007">
    <property type="protein sequence ID" value="KAJ8922303.1"/>
    <property type="molecule type" value="Genomic_DNA"/>
</dbReference>
<evidence type="ECO:0000259" key="3">
    <source>
        <dbReference type="PROSITE" id="PS51915"/>
    </source>
</evidence>
<sequence length="231" mass="25348">MDNSGDILQLCRLCLVKDDVNISIFDEQGDIRQIFLKISSCLPVKVSRDDKLPKKICDGCSYKLDMLYEFWNTTANAEKQLLAWLGEAGMNSKMTDGTISAVAQQIKPVETFVKQEAIDPSDIHTEEDDDKSYMFQQKFQVEEAGPSATAVNDDEPPPKRARRTAAVKAQIAMDPESDDDDDSGEPITKVEDESEDSEGEDHEPAFVDVPSTSADDQPGPSGVGKDGVEAP</sequence>
<dbReference type="SMART" id="SM00868">
    <property type="entry name" value="zf-AD"/>
    <property type="match status" value="1"/>
</dbReference>
<keyword evidence="1" id="KW-0863">Zinc-finger</keyword>
<keyword evidence="5" id="KW-1185">Reference proteome</keyword>
<evidence type="ECO:0000256" key="1">
    <source>
        <dbReference type="PROSITE-ProRule" id="PRU01263"/>
    </source>
</evidence>
<dbReference type="PROSITE" id="PS51915">
    <property type="entry name" value="ZAD"/>
    <property type="match status" value="1"/>
</dbReference>
<name>A0AAV8W7A1_9CUCU</name>
<organism evidence="4 5">
    <name type="scientific">Exocentrus adspersus</name>
    <dbReference type="NCBI Taxonomy" id="1586481"/>
    <lineage>
        <taxon>Eukaryota</taxon>
        <taxon>Metazoa</taxon>
        <taxon>Ecdysozoa</taxon>
        <taxon>Arthropoda</taxon>
        <taxon>Hexapoda</taxon>
        <taxon>Insecta</taxon>
        <taxon>Pterygota</taxon>
        <taxon>Neoptera</taxon>
        <taxon>Endopterygota</taxon>
        <taxon>Coleoptera</taxon>
        <taxon>Polyphaga</taxon>
        <taxon>Cucujiformia</taxon>
        <taxon>Chrysomeloidea</taxon>
        <taxon>Cerambycidae</taxon>
        <taxon>Lamiinae</taxon>
        <taxon>Acanthocinini</taxon>
        <taxon>Exocentrus</taxon>
    </lineage>
</organism>
<keyword evidence="1" id="KW-0479">Metal-binding</keyword>
<evidence type="ECO:0000256" key="2">
    <source>
        <dbReference type="SAM" id="MobiDB-lite"/>
    </source>
</evidence>
<dbReference type="PANTHER" id="PTHR39942:SF1">
    <property type="entry name" value="BCDNA.LD26519-RELATED"/>
    <property type="match status" value="1"/>
</dbReference>
<protein>
    <recommendedName>
        <fullName evidence="3">ZAD domain-containing protein</fullName>
    </recommendedName>
</protein>